<accession>A0A9W6W3N0</accession>
<comment type="caution">
    <text evidence="1">The sequence shown here is derived from an EMBL/GenBank/DDBJ whole genome shotgun (WGS) entry which is preliminary data.</text>
</comment>
<dbReference type="RefSeq" id="WP_285663495.1">
    <property type="nucleotide sequence ID" value="NZ_BSTX01000002.1"/>
</dbReference>
<gene>
    <name evidence="1" type="ORF">Afil01_31440</name>
</gene>
<name>A0A9W6W3N0_9ACTN</name>
<dbReference type="EMBL" id="BSTX01000002">
    <property type="protein sequence ID" value="GLZ78337.1"/>
    <property type="molecule type" value="Genomic_DNA"/>
</dbReference>
<evidence type="ECO:0000313" key="2">
    <source>
        <dbReference type="Proteomes" id="UP001165079"/>
    </source>
</evidence>
<reference evidence="1" key="1">
    <citation type="submission" date="2023-03" db="EMBL/GenBank/DDBJ databases">
        <title>Actinorhabdospora filicis NBRC 111898.</title>
        <authorList>
            <person name="Ichikawa N."/>
            <person name="Sato H."/>
            <person name="Tonouchi N."/>
        </authorList>
    </citation>
    <scope>NUCLEOTIDE SEQUENCE</scope>
    <source>
        <strain evidence="1">NBRC 111898</strain>
    </source>
</reference>
<dbReference type="AlphaFoldDB" id="A0A9W6W3N0"/>
<keyword evidence="2" id="KW-1185">Reference proteome</keyword>
<organism evidence="1 2">
    <name type="scientific">Actinorhabdospora filicis</name>
    <dbReference type="NCBI Taxonomy" id="1785913"/>
    <lineage>
        <taxon>Bacteria</taxon>
        <taxon>Bacillati</taxon>
        <taxon>Actinomycetota</taxon>
        <taxon>Actinomycetes</taxon>
        <taxon>Micromonosporales</taxon>
        <taxon>Micromonosporaceae</taxon>
        <taxon>Actinorhabdospora</taxon>
    </lineage>
</organism>
<protein>
    <submittedName>
        <fullName evidence="1">Uncharacterized protein</fullName>
    </submittedName>
</protein>
<evidence type="ECO:0000313" key="1">
    <source>
        <dbReference type="EMBL" id="GLZ78337.1"/>
    </source>
</evidence>
<sequence>MFTDHDTVPAIDRLVEVYRHLITAAEVVIAAGDVPGLPARDHSLAEIEALLLDASTPRRIVGALWAHMVGRARKDAVWQLVCAGLAAPSLRSLAARIVANTGLDVDDVNSEIICGFLEGLQGVDLDEPGRVFARLRAAGNAAGMRLVRADRIASAIRVPVPDSAPPPQPCRHPDVVLARAVATGVITAGEAELIGRTRLEGVAVETVARAAGGSTQAVFQQRWRAERRLVAWLTDPARRDEHPC</sequence>
<proteinExistence type="predicted"/>
<dbReference type="Proteomes" id="UP001165079">
    <property type="component" value="Unassembled WGS sequence"/>
</dbReference>